<sequence>MDTSARTCWMNWSGLVVAMGHLLYDVTLAM</sequence>
<dbReference type="KEGG" id="rde:RD1_4026"/>
<keyword evidence="2" id="KW-1185">Reference proteome</keyword>
<gene>
    <name evidence="1" type="ordered locus">RD1_4026</name>
</gene>
<accession>Q160X0</accession>
<proteinExistence type="predicted"/>
<dbReference type="HOGENOM" id="CLU_3405183_0_0_5"/>
<dbReference type="Proteomes" id="UP000007029">
    <property type="component" value="Chromosome"/>
</dbReference>
<evidence type="ECO:0000313" key="2">
    <source>
        <dbReference type="Proteomes" id="UP000007029"/>
    </source>
</evidence>
<reference evidence="1 2" key="1">
    <citation type="journal article" date="2007" name="J. Bacteriol.">
        <title>The complete genome sequence of Roseobacter denitrificans reveals a mixotrophic rather than photosynthetic metabolism.</title>
        <authorList>
            <person name="Swingley W.D."/>
            <person name="Sadekar S."/>
            <person name="Mastrian S.D."/>
            <person name="Matthies H.J."/>
            <person name="Hao J."/>
            <person name="Ramos H."/>
            <person name="Acharya C.R."/>
            <person name="Conrad A.L."/>
            <person name="Taylor H.L."/>
            <person name="Dejesa L.C."/>
            <person name="Shah M.K."/>
            <person name="O'huallachain M.E."/>
            <person name="Lince M.T."/>
            <person name="Blankenship R.E."/>
            <person name="Beatty J.T."/>
            <person name="Touchman J.W."/>
        </authorList>
    </citation>
    <scope>NUCLEOTIDE SEQUENCE [LARGE SCALE GENOMIC DNA]</scope>
    <source>
        <strain evidence="2">ATCC 33942 / OCh 114</strain>
    </source>
</reference>
<protein>
    <submittedName>
        <fullName evidence="1">Uncharacterized protein</fullName>
    </submittedName>
</protein>
<dbReference type="AlphaFoldDB" id="Q160X0"/>
<evidence type="ECO:0000313" key="1">
    <source>
        <dbReference type="EMBL" id="ABG33473.1"/>
    </source>
</evidence>
<dbReference type="EMBL" id="CP000362">
    <property type="protein sequence ID" value="ABG33473.1"/>
    <property type="molecule type" value="Genomic_DNA"/>
</dbReference>
<name>Q160X0_ROSDO</name>
<organism evidence="1 2">
    <name type="scientific">Roseobacter denitrificans (strain ATCC 33942 / OCh 114)</name>
    <name type="common">Erythrobacter sp. (strain OCh 114)</name>
    <name type="synonym">Roseobacter denitrificans</name>
    <dbReference type="NCBI Taxonomy" id="375451"/>
    <lineage>
        <taxon>Bacteria</taxon>
        <taxon>Pseudomonadati</taxon>
        <taxon>Pseudomonadota</taxon>
        <taxon>Alphaproteobacteria</taxon>
        <taxon>Rhodobacterales</taxon>
        <taxon>Roseobacteraceae</taxon>
        <taxon>Roseobacter</taxon>
    </lineage>
</organism>